<dbReference type="Proteomes" id="UP000887540">
    <property type="component" value="Unplaced"/>
</dbReference>
<protein>
    <submittedName>
        <fullName evidence="5">BRO1 domain-containing protein</fullName>
    </submittedName>
</protein>
<feature type="compositionally biased region" description="Basic and acidic residues" evidence="2">
    <location>
        <begin position="397"/>
        <end position="410"/>
    </location>
</feature>
<keyword evidence="4" id="KW-1185">Reference proteome</keyword>
<evidence type="ECO:0000256" key="1">
    <source>
        <dbReference type="ARBA" id="ARBA00008901"/>
    </source>
</evidence>
<dbReference type="PROSITE" id="PS51180">
    <property type="entry name" value="BRO1"/>
    <property type="match status" value="1"/>
</dbReference>
<dbReference type="InterPro" id="IPR038499">
    <property type="entry name" value="BRO1_sf"/>
</dbReference>
<dbReference type="Gene3D" id="1.25.40.280">
    <property type="entry name" value="alix/aip1 like domains"/>
    <property type="match status" value="1"/>
</dbReference>
<dbReference type="PANTHER" id="PTHR23032:SF13">
    <property type="entry name" value="BRO1 DOMAIN-CONTAINING PROTEIN BROX"/>
    <property type="match status" value="1"/>
</dbReference>
<evidence type="ECO:0000313" key="4">
    <source>
        <dbReference type="Proteomes" id="UP000887540"/>
    </source>
</evidence>
<dbReference type="InterPro" id="IPR038898">
    <property type="entry name" value="BROX"/>
</dbReference>
<evidence type="ECO:0000259" key="3">
    <source>
        <dbReference type="PROSITE" id="PS51180"/>
    </source>
</evidence>
<organism evidence="4 5">
    <name type="scientific">Acrobeloides nanus</name>
    <dbReference type="NCBI Taxonomy" id="290746"/>
    <lineage>
        <taxon>Eukaryota</taxon>
        <taxon>Metazoa</taxon>
        <taxon>Ecdysozoa</taxon>
        <taxon>Nematoda</taxon>
        <taxon>Chromadorea</taxon>
        <taxon>Rhabditida</taxon>
        <taxon>Tylenchina</taxon>
        <taxon>Cephalobomorpha</taxon>
        <taxon>Cephaloboidea</taxon>
        <taxon>Cephalobidae</taxon>
        <taxon>Acrobeloides</taxon>
    </lineage>
</organism>
<name>A0A914CXJ7_9BILA</name>
<reference evidence="5" key="1">
    <citation type="submission" date="2022-11" db="UniProtKB">
        <authorList>
            <consortium name="WormBaseParasite"/>
        </authorList>
    </citation>
    <scope>IDENTIFICATION</scope>
</reference>
<sequence>MAHWFHRNPLKATDFAKFELKEVIKNDHASKICGELRLRRDKFLKHLESGSSDLATVEEEFKAYIALFYGFLYEIDGETDAKNSKLRHLMKFIWTNSLLGSEAIEVSDSWFEALNICMNMAIWLMKHAAWISSKDEVRDNEAKAIHSCLRKAAGIFSYILEKTEKLDGLGNFPGNDFDSKILNAYINQCTAEAQEVAIARAIELKHAPKLICALATETANKYQECDKCIGSFDPTTFDKWRRYFQLKHRFYLAYAYAYLGESLLAEDKCGMAVRACKEGIASYELAEDFCAKYAKATGPGFIAKPEKHLFFRRIQPLLKRHLEKAERENGFIYHDKVPDECPLLDNSACYGLAKIDSFSYPEKSEQWTIASYGAFDITKANMPDFGKPKKSSKKLPPVKEEKVYETDKDPNNLSGCIIS</sequence>
<dbReference type="PANTHER" id="PTHR23032">
    <property type="entry name" value="BRO1 DOMAIN-CONTAINING PROTEIN BROX"/>
    <property type="match status" value="1"/>
</dbReference>
<evidence type="ECO:0000313" key="5">
    <source>
        <dbReference type="WBParaSite" id="ACRNAN_scaffold1555.g17982.t1"/>
    </source>
</evidence>
<dbReference type="AlphaFoldDB" id="A0A914CXJ7"/>
<feature type="domain" description="BRO1" evidence="3">
    <location>
        <begin position="1"/>
        <end position="419"/>
    </location>
</feature>
<dbReference type="SMART" id="SM01041">
    <property type="entry name" value="BRO1"/>
    <property type="match status" value="1"/>
</dbReference>
<dbReference type="InterPro" id="IPR004328">
    <property type="entry name" value="BRO1_dom"/>
</dbReference>
<dbReference type="WBParaSite" id="ACRNAN_scaffold1555.g17982.t1">
    <property type="protein sequence ID" value="ACRNAN_scaffold1555.g17982.t1"/>
    <property type="gene ID" value="ACRNAN_scaffold1555.g17982"/>
</dbReference>
<comment type="similarity">
    <text evidence="1">Belongs to the BROX family.</text>
</comment>
<accession>A0A914CXJ7</accession>
<dbReference type="Pfam" id="PF03097">
    <property type="entry name" value="BRO1"/>
    <property type="match status" value="1"/>
</dbReference>
<proteinExistence type="inferred from homology"/>
<evidence type="ECO:0000256" key="2">
    <source>
        <dbReference type="SAM" id="MobiDB-lite"/>
    </source>
</evidence>
<feature type="region of interest" description="Disordered" evidence="2">
    <location>
        <begin position="384"/>
        <end position="419"/>
    </location>
</feature>